<evidence type="ECO:0000313" key="1">
    <source>
        <dbReference type="EMBL" id="MBB6457460.1"/>
    </source>
</evidence>
<keyword evidence="2" id="KW-1185">Reference proteome</keyword>
<organism evidence="1 2">
    <name type="scientific">Acetobacter lovaniensis</name>
    <dbReference type="NCBI Taxonomy" id="104100"/>
    <lineage>
        <taxon>Bacteria</taxon>
        <taxon>Pseudomonadati</taxon>
        <taxon>Pseudomonadota</taxon>
        <taxon>Alphaproteobacteria</taxon>
        <taxon>Acetobacterales</taxon>
        <taxon>Acetobacteraceae</taxon>
        <taxon>Acetobacter</taxon>
    </lineage>
</organism>
<sequence>MTSPVLPLLRDGGPLLAAFDGVRALLEPVFPTSLFRYEHVQPRMSPARWAEIARVAPTIGMSLADWNSNTLSGTDYRGDVSIPVFLVVRQDKPEFLLKGTKTPGVMGMMAAAIFALDSQRIEGVGQVSVKRASNLEAANWIDDRTAIATLNVVVKNVGYSKELARAQLADLSDVDGTWDFAPVTTAQSSGAEK</sequence>
<evidence type="ECO:0000313" key="2">
    <source>
        <dbReference type="Proteomes" id="UP000578000"/>
    </source>
</evidence>
<dbReference type="AlphaFoldDB" id="A0A841QG28"/>
<comment type="caution">
    <text evidence="1">The sequence shown here is derived from an EMBL/GenBank/DDBJ whole genome shotgun (WGS) entry which is preliminary data.</text>
</comment>
<protein>
    <submittedName>
        <fullName evidence="1">Uncharacterized protein</fullName>
    </submittedName>
</protein>
<name>A0A841QG28_9PROT</name>
<dbReference type="EMBL" id="JACHIE010000008">
    <property type="protein sequence ID" value="MBB6457460.1"/>
    <property type="molecule type" value="Genomic_DNA"/>
</dbReference>
<gene>
    <name evidence="1" type="ORF">HNR55_002056</name>
</gene>
<dbReference type="RefSeq" id="WP_166114941.1">
    <property type="nucleotide sequence ID" value="NZ_BAABDB010000036.1"/>
</dbReference>
<dbReference type="Proteomes" id="UP000578000">
    <property type="component" value="Unassembled WGS sequence"/>
</dbReference>
<accession>A0A841QG28</accession>
<proteinExistence type="predicted"/>
<reference evidence="1 2" key="1">
    <citation type="submission" date="2020-08" db="EMBL/GenBank/DDBJ databases">
        <title>Genomic Encyclopedia of Type Strains, Phase IV (KMG-IV): sequencing the most valuable type-strain genomes for metagenomic binning, comparative biology and taxonomic classification.</title>
        <authorList>
            <person name="Goeker M."/>
        </authorList>
    </citation>
    <scope>NUCLEOTIDE SEQUENCE [LARGE SCALE GENOMIC DNA]</scope>
    <source>
        <strain evidence="1 2">DSM 4491</strain>
    </source>
</reference>